<proteinExistence type="predicted"/>
<dbReference type="AlphaFoldDB" id="A0A4Q5GGJ1"/>
<accession>A0A4Q5GGJ1</accession>
<evidence type="ECO:0000313" key="3">
    <source>
        <dbReference type="EMBL" id="RYT67321.1"/>
    </source>
</evidence>
<keyword evidence="1" id="KW-0472">Membrane</keyword>
<protein>
    <recommendedName>
        <fullName evidence="6">Lipoprotein</fullName>
    </recommendedName>
</protein>
<reference evidence="2 5" key="1">
    <citation type="journal article" date="2019" name="Nat. Med.">
        <title>A library of human gut bacterial isolates paired with longitudinal multiomics data enables mechanistic microbiome research.</title>
        <authorList>
            <person name="Poyet M."/>
            <person name="Groussin M."/>
            <person name="Gibbons S.M."/>
            <person name="Avila-Pacheco J."/>
            <person name="Jiang X."/>
            <person name="Kearney S.M."/>
            <person name="Perrotta A.R."/>
            <person name="Berdy B."/>
            <person name="Zhao S."/>
            <person name="Lieberman T.D."/>
            <person name="Swanson P.K."/>
            <person name="Smith M."/>
            <person name="Roesemann S."/>
            <person name="Alexander J.E."/>
            <person name="Rich S.A."/>
            <person name="Livny J."/>
            <person name="Vlamakis H."/>
            <person name="Clish C."/>
            <person name="Bullock K."/>
            <person name="Deik A."/>
            <person name="Scott J."/>
            <person name="Pierce K.A."/>
            <person name="Xavier R.J."/>
            <person name="Alm E.J."/>
        </authorList>
    </citation>
    <scope>NUCLEOTIDE SEQUENCE [LARGE SCALE GENOMIC DNA]</scope>
    <source>
        <strain evidence="2 5">BIOML-A1</strain>
    </source>
</reference>
<evidence type="ECO:0008006" key="6">
    <source>
        <dbReference type="Google" id="ProtNLM"/>
    </source>
</evidence>
<keyword evidence="1" id="KW-0812">Transmembrane</keyword>
<organism evidence="3 4">
    <name type="scientific">Bacteroides eggerthii</name>
    <dbReference type="NCBI Taxonomy" id="28111"/>
    <lineage>
        <taxon>Bacteria</taxon>
        <taxon>Pseudomonadati</taxon>
        <taxon>Bacteroidota</taxon>
        <taxon>Bacteroidia</taxon>
        <taxon>Bacteroidales</taxon>
        <taxon>Bacteroidaceae</taxon>
        <taxon>Bacteroides</taxon>
    </lineage>
</organism>
<name>A0A4Q5GGJ1_9BACE</name>
<feature type="transmembrane region" description="Helical" evidence="1">
    <location>
        <begin position="20"/>
        <end position="38"/>
    </location>
</feature>
<dbReference type="Proteomes" id="UP000335496">
    <property type="component" value="Unassembled WGS sequence"/>
</dbReference>
<keyword evidence="1" id="KW-1133">Transmembrane helix</keyword>
<dbReference type="PROSITE" id="PS51257">
    <property type="entry name" value="PROKAR_LIPOPROTEIN"/>
    <property type="match status" value="1"/>
</dbReference>
<reference evidence="3 4" key="2">
    <citation type="journal article" date="2019" name="Science, e1252229">
        <title>Invertible promoters mediate bacterial phase variation, antibiotic resistance, and host adaptation in the gut.</title>
        <authorList>
            <person name="Jiang X."/>
            <person name="Hall A.B."/>
            <person name="Arthur T.D."/>
            <person name="Plichta D.R."/>
            <person name="Covington C.T."/>
            <person name="Poyet M."/>
            <person name="Crothers J."/>
            <person name="Moses P.L."/>
            <person name="Tolonen A.C."/>
            <person name="Vlamakis H."/>
            <person name="Alm E.J."/>
            <person name="Xavier R.J."/>
        </authorList>
    </citation>
    <scope>NUCLEOTIDE SEQUENCE [LARGE SCALE GENOMIC DNA]</scope>
    <source>
        <strain evidence="3">Bj_0095</strain>
        <strain evidence="4">bj_0095</strain>
    </source>
</reference>
<comment type="caution">
    <text evidence="3">The sequence shown here is derived from an EMBL/GenBank/DDBJ whole genome shotgun (WGS) entry which is preliminary data.</text>
</comment>
<dbReference type="EMBL" id="RCXL01000056">
    <property type="protein sequence ID" value="RYT67321.1"/>
    <property type="molecule type" value="Genomic_DNA"/>
</dbReference>
<evidence type="ECO:0000256" key="1">
    <source>
        <dbReference type="SAM" id="Phobius"/>
    </source>
</evidence>
<evidence type="ECO:0000313" key="2">
    <source>
        <dbReference type="EMBL" id="KAA5267505.1"/>
    </source>
</evidence>
<dbReference type="EMBL" id="VVZX01000051">
    <property type="protein sequence ID" value="KAA5267505.1"/>
    <property type="molecule type" value="Genomic_DNA"/>
</dbReference>
<dbReference type="Proteomes" id="UP000291917">
    <property type="component" value="Unassembled WGS sequence"/>
</dbReference>
<evidence type="ECO:0000313" key="4">
    <source>
        <dbReference type="Proteomes" id="UP000291917"/>
    </source>
</evidence>
<gene>
    <name evidence="3" type="ORF">EAJ03_19335</name>
    <name evidence="2" type="ORF">F2Z23_19545</name>
</gene>
<evidence type="ECO:0000313" key="5">
    <source>
        <dbReference type="Proteomes" id="UP000335496"/>
    </source>
</evidence>
<keyword evidence="5" id="KW-1185">Reference proteome</keyword>
<sequence length="73" mass="7869">MCGRSAVAAVRLFHVQYYETHIFFLSFLACETMILCIFGGGKEPSPTGCAEGLAPCLIGEFSAIRSIAARKIP</sequence>